<reference evidence="2" key="2">
    <citation type="journal article" date="2014" name="ISME J.">
        <title>Microbial stratification in low pH oxic and suboxic macroscopic growths along an acid mine drainage.</title>
        <authorList>
            <person name="Mendez-Garcia C."/>
            <person name="Mesa V."/>
            <person name="Sprenger R.R."/>
            <person name="Richter M."/>
            <person name="Diez M.S."/>
            <person name="Solano J."/>
            <person name="Bargiela R."/>
            <person name="Golyshina O.V."/>
            <person name="Manteca A."/>
            <person name="Ramos J.L."/>
            <person name="Gallego J.R."/>
            <person name="Llorente I."/>
            <person name="Martins Dos Santos V.A."/>
            <person name="Jensen O.N."/>
            <person name="Pelaez A.I."/>
            <person name="Sanchez J."/>
            <person name="Ferrer M."/>
        </authorList>
    </citation>
    <scope>NUCLEOTIDE SEQUENCE</scope>
</reference>
<name>T1B9U4_9ZZZZ</name>
<sequence length="77" mass="8669">MPAVNPGKLAGMSRILIALGALLILVGLGWHWVRRLPLFKLPGDIVIDRPGFQFFFPITTMLLISLVISILAWIFRR</sequence>
<dbReference type="EMBL" id="AUZX01004895">
    <property type="protein sequence ID" value="EQD69681.1"/>
    <property type="molecule type" value="Genomic_DNA"/>
</dbReference>
<keyword evidence="1" id="KW-0812">Transmembrane</keyword>
<evidence type="ECO:0000256" key="1">
    <source>
        <dbReference type="SAM" id="Phobius"/>
    </source>
</evidence>
<feature type="transmembrane region" description="Helical" evidence="1">
    <location>
        <begin position="12"/>
        <end position="32"/>
    </location>
</feature>
<dbReference type="Pfam" id="PF11146">
    <property type="entry name" value="DUF2905"/>
    <property type="match status" value="1"/>
</dbReference>
<evidence type="ECO:0000313" key="2">
    <source>
        <dbReference type="EMBL" id="EQD69681.1"/>
    </source>
</evidence>
<evidence type="ECO:0008006" key="3">
    <source>
        <dbReference type="Google" id="ProtNLM"/>
    </source>
</evidence>
<proteinExistence type="predicted"/>
<dbReference type="PANTHER" id="PTHR36443">
    <property type="entry name" value="BSR5223 PROTEIN"/>
    <property type="match status" value="1"/>
</dbReference>
<protein>
    <recommendedName>
        <fullName evidence="3">DUF2905 domain-containing protein</fullName>
    </recommendedName>
</protein>
<dbReference type="InterPro" id="IPR021320">
    <property type="entry name" value="DUF2905"/>
</dbReference>
<gene>
    <name evidence="2" type="ORF">B1A_06753</name>
</gene>
<feature type="transmembrane region" description="Helical" evidence="1">
    <location>
        <begin position="52"/>
        <end position="75"/>
    </location>
</feature>
<comment type="caution">
    <text evidence="2">The sequence shown here is derived from an EMBL/GenBank/DDBJ whole genome shotgun (WGS) entry which is preliminary data.</text>
</comment>
<keyword evidence="1" id="KW-1133">Transmembrane helix</keyword>
<dbReference type="AlphaFoldDB" id="T1B9U4"/>
<accession>T1B9U4</accession>
<reference evidence="2" key="1">
    <citation type="submission" date="2013-08" db="EMBL/GenBank/DDBJ databases">
        <authorList>
            <person name="Mendez C."/>
            <person name="Richter M."/>
            <person name="Ferrer M."/>
            <person name="Sanchez J."/>
        </authorList>
    </citation>
    <scope>NUCLEOTIDE SEQUENCE</scope>
</reference>
<keyword evidence="1" id="KW-0472">Membrane</keyword>
<dbReference type="PANTHER" id="PTHR36443:SF1">
    <property type="entry name" value="BSR5223 PROTEIN"/>
    <property type="match status" value="1"/>
</dbReference>
<organism evidence="2">
    <name type="scientific">mine drainage metagenome</name>
    <dbReference type="NCBI Taxonomy" id="410659"/>
    <lineage>
        <taxon>unclassified sequences</taxon>
        <taxon>metagenomes</taxon>
        <taxon>ecological metagenomes</taxon>
    </lineage>
</organism>